<accession>A0A2U3KLQ2</accession>
<evidence type="ECO:0000313" key="1">
    <source>
        <dbReference type="EMBL" id="SPF40593.1"/>
    </source>
</evidence>
<dbReference type="SUPFAM" id="SSF46785">
    <property type="entry name" value="Winged helix' DNA-binding domain"/>
    <property type="match status" value="1"/>
</dbReference>
<proteinExistence type="predicted"/>
<dbReference type="Gene3D" id="1.10.10.10">
    <property type="entry name" value="Winged helix-like DNA-binding domain superfamily/Winged helix DNA-binding domain"/>
    <property type="match status" value="1"/>
</dbReference>
<dbReference type="OrthoDB" id="9808360at2"/>
<dbReference type="InterPro" id="IPR030489">
    <property type="entry name" value="TR_Rrf2-type_CS"/>
</dbReference>
<dbReference type="GO" id="GO:0005829">
    <property type="term" value="C:cytosol"/>
    <property type="evidence" value="ECO:0007669"/>
    <property type="project" value="TreeGrafter"/>
</dbReference>
<dbReference type="InterPro" id="IPR036388">
    <property type="entry name" value="WH-like_DNA-bd_sf"/>
</dbReference>
<dbReference type="GO" id="GO:0003700">
    <property type="term" value="F:DNA-binding transcription factor activity"/>
    <property type="evidence" value="ECO:0007669"/>
    <property type="project" value="TreeGrafter"/>
</dbReference>
<dbReference type="PANTHER" id="PTHR33221">
    <property type="entry name" value="WINGED HELIX-TURN-HELIX TRANSCRIPTIONAL REGULATOR, RRF2 FAMILY"/>
    <property type="match status" value="1"/>
</dbReference>
<name>A0A2U3KLQ2_9BACT</name>
<dbReference type="Pfam" id="PF02082">
    <property type="entry name" value="Rrf2"/>
    <property type="match status" value="1"/>
</dbReference>
<dbReference type="InterPro" id="IPR000944">
    <property type="entry name" value="Tscrpt_reg_Rrf2"/>
</dbReference>
<dbReference type="NCBIfam" id="TIGR00738">
    <property type="entry name" value="rrf2_super"/>
    <property type="match status" value="1"/>
</dbReference>
<dbReference type="EMBL" id="OMOD01000124">
    <property type="protein sequence ID" value="SPF40593.1"/>
    <property type="molecule type" value="Genomic_DNA"/>
</dbReference>
<dbReference type="PROSITE" id="PS01332">
    <property type="entry name" value="HTH_RRF2_1"/>
    <property type="match status" value="1"/>
</dbReference>
<dbReference type="PANTHER" id="PTHR33221:SF15">
    <property type="entry name" value="HTH-TYPE TRANSCRIPTIONAL REGULATOR YWGB-RELATED"/>
    <property type="match status" value="1"/>
</dbReference>
<organism evidence="1 2">
    <name type="scientific">Candidatus Sulfotelmatobacter kueseliae</name>
    <dbReference type="NCBI Taxonomy" id="2042962"/>
    <lineage>
        <taxon>Bacteria</taxon>
        <taxon>Pseudomonadati</taxon>
        <taxon>Acidobacteriota</taxon>
        <taxon>Terriglobia</taxon>
        <taxon>Terriglobales</taxon>
        <taxon>Candidatus Korobacteraceae</taxon>
        <taxon>Candidatus Sulfotelmatobacter</taxon>
    </lineage>
</organism>
<protein>
    <submittedName>
        <fullName evidence="1">Transcriptional regulator, BadM/Rrf2 family</fullName>
    </submittedName>
</protein>
<dbReference type="Proteomes" id="UP000238701">
    <property type="component" value="Unassembled WGS sequence"/>
</dbReference>
<gene>
    <name evidence="1" type="ORF">SBA1_310003</name>
</gene>
<dbReference type="InterPro" id="IPR036390">
    <property type="entry name" value="WH_DNA-bd_sf"/>
</dbReference>
<dbReference type="PROSITE" id="PS51197">
    <property type="entry name" value="HTH_RRF2_2"/>
    <property type="match status" value="1"/>
</dbReference>
<dbReference type="AlphaFoldDB" id="A0A2U3KLQ2"/>
<reference evidence="2" key="1">
    <citation type="submission" date="2018-02" db="EMBL/GenBank/DDBJ databases">
        <authorList>
            <person name="Hausmann B."/>
        </authorList>
    </citation>
    <scope>NUCLEOTIDE SEQUENCE [LARGE SCALE GENOMIC DNA]</scope>
    <source>
        <strain evidence="2">Peat soil MAG SbA1</strain>
    </source>
</reference>
<sequence length="152" mass="16562">MFKLTKKADYALMAMKHLAEHPSGSSRSAKDVADAFSIPPEALAKILQRLAKSGLLHSQHGINGGYMLARPAHTISAFEVIQAIDGPLFITSCVTVRGECGQSDRCNIREPLRKVNESIEAVLKRIKISHMREEIEETGGPAPKTAELVTIT</sequence>
<evidence type="ECO:0000313" key="2">
    <source>
        <dbReference type="Proteomes" id="UP000238701"/>
    </source>
</evidence>